<accession>A0A172TVZ5</accession>
<dbReference type="EMBL" id="CP011390">
    <property type="protein sequence ID" value="ANE51064.1"/>
    <property type="molecule type" value="Genomic_DNA"/>
</dbReference>
<dbReference type="AlphaFoldDB" id="A0A172TVZ5"/>
<keyword evidence="2" id="KW-1185">Reference proteome</keyword>
<dbReference type="KEGG" id="fla:SY85_11690"/>
<sequence length="192" mass="22166">MCVARIRGSILTDIDIFRQEDWMKEPLQTHARVVRQGKHTFFIYDAGKTKSGGYGRLFSKKIQFSDTAMFVNDTLIYKRTTPISVYYQYATGIYSDSIVVNDKTFGGYTKKELQTSPLMSFANYTLWPLVDTYTRYYQIAITPSQQQVVKAKRMIADGTADYSFGYAHSQDYFTQRGIPASLFWIKHLGLIY</sequence>
<reference evidence="2" key="1">
    <citation type="submission" date="2015-01" db="EMBL/GenBank/DDBJ databases">
        <title>Flavisolibacter sp./LCS9/ whole genome sequencing.</title>
        <authorList>
            <person name="Kim M.K."/>
            <person name="Srinivasan S."/>
            <person name="Lee J.-J."/>
        </authorList>
    </citation>
    <scope>NUCLEOTIDE SEQUENCE [LARGE SCALE GENOMIC DNA]</scope>
    <source>
        <strain evidence="2">LCS9</strain>
    </source>
</reference>
<reference evidence="1 2" key="2">
    <citation type="journal article" date="2016" name="Int. J. Syst. Evol. Microbiol.">
        <title>Flavisolibacter tropicus sp. nov., isolated from tropical soil.</title>
        <authorList>
            <person name="Lee J.J."/>
            <person name="Kang M.S."/>
            <person name="Kim G.S."/>
            <person name="Lee C.S."/>
            <person name="Lim S."/>
            <person name="Lee J."/>
            <person name="Roh S.H."/>
            <person name="Kang H."/>
            <person name="Ha J.M."/>
            <person name="Bae S."/>
            <person name="Jung H.Y."/>
            <person name="Kim M.K."/>
        </authorList>
    </citation>
    <scope>NUCLEOTIDE SEQUENCE [LARGE SCALE GENOMIC DNA]</scope>
    <source>
        <strain evidence="1 2">LCS9</strain>
    </source>
</reference>
<proteinExistence type="predicted"/>
<organism evidence="1 2">
    <name type="scientific">Flavisolibacter tropicus</name>
    <dbReference type="NCBI Taxonomy" id="1492898"/>
    <lineage>
        <taxon>Bacteria</taxon>
        <taxon>Pseudomonadati</taxon>
        <taxon>Bacteroidota</taxon>
        <taxon>Chitinophagia</taxon>
        <taxon>Chitinophagales</taxon>
        <taxon>Chitinophagaceae</taxon>
        <taxon>Flavisolibacter</taxon>
    </lineage>
</organism>
<gene>
    <name evidence="1" type="ORF">SY85_11690</name>
</gene>
<evidence type="ECO:0000313" key="1">
    <source>
        <dbReference type="EMBL" id="ANE51064.1"/>
    </source>
</evidence>
<protein>
    <submittedName>
        <fullName evidence="1">Uncharacterized protein</fullName>
    </submittedName>
</protein>
<dbReference type="RefSeq" id="WP_066404680.1">
    <property type="nucleotide sequence ID" value="NZ_CP011390.1"/>
</dbReference>
<evidence type="ECO:0000313" key="2">
    <source>
        <dbReference type="Proteomes" id="UP000077177"/>
    </source>
</evidence>
<name>A0A172TVZ5_9BACT</name>
<dbReference type="Proteomes" id="UP000077177">
    <property type="component" value="Chromosome"/>
</dbReference>